<proteinExistence type="predicted"/>
<dbReference type="Proteomes" id="UP000499080">
    <property type="component" value="Unassembled WGS sequence"/>
</dbReference>
<evidence type="ECO:0000256" key="1">
    <source>
        <dbReference type="SAM" id="MobiDB-lite"/>
    </source>
</evidence>
<sequence>MEETNNGNALQENKRLSIDEGNINISFASSIQSMAPSISTIGTLLKLTFVIYPFTGTMGIISIDDLTLGRATCGAVCGASPSSPPSSSAGGNGPTGCYSMSGPSRPDSSSTIGAASSGASATGA</sequence>
<keyword evidence="3" id="KW-1185">Reference proteome</keyword>
<reference evidence="2 3" key="1">
    <citation type="journal article" date="2019" name="Sci. Rep.">
        <title>Orb-weaving spider Araneus ventricosus genome elucidates the spidroin gene catalogue.</title>
        <authorList>
            <person name="Kono N."/>
            <person name="Nakamura H."/>
            <person name="Ohtoshi R."/>
            <person name="Moran D.A.P."/>
            <person name="Shinohara A."/>
            <person name="Yoshida Y."/>
            <person name="Fujiwara M."/>
            <person name="Mori M."/>
            <person name="Tomita M."/>
            <person name="Arakawa K."/>
        </authorList>
    </citation>
    <scope>NUCLEOTIDE SEQUENCE [LARGE SCALE GENOMIC DNA]</scope>
</reference>
<organism evidence="2 3">
    <name type="scientific">Araneus ventricosus</name>
    <name type="common">Orbweaver spider</name>
    <name type="synonym">Epeira ventricosa</name>
    <dbReference type="NCBI Taxonomy" id="182803"/>
    <lineage>
        <taxon>Eukaryota</taxon>
        <taxon>Metazoa</taxon>
        <taxon>Ecdysozoa</taxon>
        <taxon>Arthropoda</taxon>
        <taxon>Chelicerata</taxon>
        <taxon>Arachnida</taxon>
        <taxon>Araneae</taxon>
        <taxon>Araneomorphae</taxon>
        <taxon>Entelegynae</taxon>
        <taxon>Araneoidea</taxon>
        <taxon>Araneidae</taxon>
        <taxon>Araneus</taxon>
    </lineage>
</organism>
<feature type="compositionally biased region" description="Low complexity" evidence="1">
    <location>
        <begin position="78"/>
        <end position="89"/>
    </location>
</feature>
<feature type="compositionally biased region" description="Low complexity" evidence="1">
    <location>
        <begin position="99"/>
        <end position="124"/>
    </location>
</feature>
<dbReference type="EMBL" id="BGPR01036449">
    <property type="protein sequence ID" value="GBO11681.1"/>
    <property type="molecule type" value="Genomic_DNA"/>
</dbReference>
<evidence type="ECO:0000313" key="3">
    <source>
        <dbReference type="Proteomes" id="UP000499080"/>
    </source>
</evidence>
<gene>
    <name evidence="2" type="ORF">AVEN_12415_1</name>
</gene>
<dbReference type="AlphaFoldDB" id="A0A4Y2UHU0"/>
<protein>
    <submittedName>
        <fullName evidence="2">Uncharacterized protein</fullName>
    </submittedName>
</protein>
<comment type="caution">
    <text evidence="2">The sequence shown here is derived from an EMBL/GenBank/DDBJ whole genome shotgun (WGS) entry which is preliminary data.</text>
</comment>
<feature type="region of interest" description="Disordered" evidence="1">
    <location>
        <begin position="78"/>
        <end position="124"/>
    </location>
</feature>
<name>A0A4Y2UHU0_ARAVE</name>
<accession>A0A4Y2UHU0</accession>
<evidence type="ECO:0000313" key="2">
    <source>
        <dbReference type="EMBL" id="GBO11681.1"/>
    </source>
</evidence>